<keyword evidence="2" id="KW-0472">Membrane</keyword>
<dbReference type="EMBL" id="BMHP01000012">
    <property type="protein sequence ID" value="GGD99651.1"/>
    <property type="molecule type" value="Genomic_DNA"/>
</dbReference>
<keyword evidence="2" id="KW-0812">Transmembrane</keyword>
<evidence type="ECO:0000256" key="1">
    <source>
        <dbReference type="SAM" id="Coils"/>
    </source>
</evidence>
<evidence type="ECO:0000313" key="3">
    <source>
        <dbReference type="EMBL" id="GGD99651.1"/>
    </source>
</evidence>
<organism evidence="3 4">
    <name type="scientific">Paenibacillus nasutitermitis</name>
    <dbReference type="NCBI Taxonomy" id="1652958"/>
    <lineage>
        <taxon>Bacteria</taxon>
        <taxon>Bacillati</taxon>
        <taxon>Bacillota</taxon>
        <taxon>Bacilli</taxon>
        <taxon>Bacillales</taxon>
        <taxon>Paenibacillaceae</taxon>
        <taxon>Paenibacillus</taxon>
    </lineage>
</organism>
<protein>
    <recommendedName>
        <fullName evidence="5">Cell division protein DivIC</fullName>
    </recommendedName>
</protein>
<accession>A0A916ZIS1</accession>
<dbReference type="Proteomes" id="UP000612456">
    <property type="component" value="Unassembled WGS sequence"/>
</dbReference>
<reference evidence="3" key="1">
    <citation type="journal article" date="2014" name="Int. J. Syst. Evol. Microbiol.">
        <title>Complete genome sequence of Corynebacterium casei LMG S-19264T (=DSM 44701T), isolated from a smear-ripened cheese.</title>
        <authorList>
            <consortium name="US DOE Joint Genome Institute (JGI-PGF)"/>
            <person name="Walter F."/>
            <person name="Albersmeier A."/>
            <person name="Kalinowski J."/>
            <person name="Ruckert C."/>
        </authorList>
    </citation>
    <scope>NUCLEOTIDE SEQUENCE</scope>
    <source>
        <strain evidence="3">CGMCC 1.15178</strain>
    </source>
</reference>
<comment type="caution">
    <text evidence="3">The sequence shown here is derived from an EMBL/GenBank/DDBJ whole genome shotgun (WGS) entry which is preliminary data.</text>
</comment>
<evidence type="ECO:0000313" key="4">
    <source>
        <dbReference type="Proteomes" id="UP000612456"/>
    </source>
</evidence>
<reference evidence="3" key="2">
    <citation type="submission" date="2020-09" db="EMBL/GenBank/DDBJ databases">
        <authorList>
            <person name="Sun Q."/>
            <person name="Zhou Y."/>
        </authorList>
    </citation>
    <scope>NUCLEOTIDE SEQUENCE</scope>
    <source>
        <strain evidence="3">CGMCC 1.15178</strain>
    </source>
</reference>
<dbReference type="AlphaFoldDB" id="A0A916ZIS1"/>
<keyword evidence="1" id="KW-0175">Coiled coil</keyword>
<dbReference type="InterPro" id="IPR007060">
    <property type="entry name" value="FtsL/DivIC"/>
</dbReference>
<feature type="coiled-coil region" evidence="1">
    <location>
        <begin position="52"/>
        <end position="79"/>
    </location>
</feature>
<gene>
    <name evidence="3" type="ORF">GCM10010911_68230</name>
</gene>
<sequence length="105" mass="11765">MMTATGTTPTTAYAGTKRRLRLWIIVIALFMGWASYTFISQLERQGQSELKIAEAQQKLDAATTQINDLKAQVAKLNDKEYIGQLATKEQGMVKKGEQQIEVIED</sequence>
<keyword evidence="4" id="KW-1185">Reference proteome</keyword>
<feature type="transmembrane region" description="Helical" evidence="2">
    <location>
        <begin position="20"/>
        <end position="39"/>
    </location>
</feature>
<dbReference type="Pfam" id="PF04977">
    <property type="entry name" value="DivIC"/>
    <property type="match status" value="1"/>
</dbReference>
<evidence type="ECO:0008006" key="5">
    <source>
        <dbReference type="Google" id="ProtNLM"/>
    </source>
</evidence>
<evidence type="ECO:0000256" key="2">
    <source>
        <dbReference type="SAM" id="Phobius"/>
    </source>
</evidence>
<name>A0A916ZIS1_9BACL</name>
<proteinExistence type="predicted"/>
<keyword evidence="2" id="KW-1133">Transmembrane helix</keyword>